<dbReference type="AlphaFoldDB" id="A0A1X7UDT1"/>
<dbReference type="eggNOG" id="ENOG502RZRC">
    <property type="taxonomic scope" value="Eukaryota"/>
</dbReference>
<evidence type="ECO:0000256" key="7">
    <source>
        <dbReference type="ARBA" id="ARBA00035003"/>
    </source>
</evidence>
<comment type="subcellular location">
    <subcellularLocation>
        <location evidence="1">Cytoplasm</location>
        <location evidence="1">Cytoskeleton</location>
        <location evidence="1">Flagellum axoneme</location>
    </subcellularLocation>
</comment>
<evidence type="ECO:0000256" key="4">
    <source>
        <dbReference type="ARBA" id="ARBA00023069"/>
    </source>
</evidence>
<dbReference type="KEGG" id="aqu:100633520"/>
<evidence type="ECO:0000256" key="5">
    <source>
        <dbReference type="ARBA" id="ARBA00023212"/>
    </source>
</evidence>
<keyword evidence="2" id="KW-0963">Cytoplasm</keyword>
<evidence type="ECO:0000313" key="10">
    <source>
        <dbReference type="Proteomes" id="UP000007879"/>
    </source>
</evidence>
<name>A0A1X7UDT1_AMPQE</name>
<keyword evidence="6" id="KW-0966">Cell projection</keyword>
<comment type="subunit">
    <text evidence="8">Microtubule inner protein component of sperm flagellar doublet microtubules.</text>
</comment>
<keyword evidence="5" id="KW-0206">Cytoskeleton</keyword>
<dbReference type="PANTHER" id="PTHR31180">
    <property type="entry name" value="CILIA- AND FLAGELLA-ASSOCIATED PROTEIN 107-RELATED"/>
    <property type="match status" value="1"/>
</dbReference>
<dbReference type="GO" id="GO:0005879">
    <property type="term" value="C:axonemal microtubule"/>
    <property type="evidence" value="ECO:0007669"/>
    <property type="project" value="TreeGrafter"/>
</dbReference>
<dbReference type="InParanoid" id="A0A1X7UDT1"/>
<dbReference type="STRING" id="400682.A0A1X7UDT1"/>
<keyword evidence="3" id="KW-0282">Flagellum</keyword>
<evidence type="ECO:0000256" key="3">
    <source>
        <dbReference type="ARBA" id="ARBA00022846"/>
    </source>
</evidence>
<dbReference type="InterPro" id="IPR037662">
    <property type="entry name" value="CFAP68/107"/>
</dbReference>
<accession>A0A1X7UDT1</accession>
<evidence type="ECO:0000256" key="6">
    <source>
        <dbReference type="ARBA" id="ARBA00023273"/>
    </source>
</evidence>
<dbReference type="EnsemblMetazoa" id="XM_003388209.3">
    <property type="protein sequence ID" value="XP_003388257.1"/>
    <property type="gene ID" value="LOC100633520"/>
</dbReference>
<evidence type="ECO:0000256" key="8">
    <source>
        <dbReference type="ARBA" id="ARBA00046435"/>
    </source>
</evidence>
<evidence type="ECO:0000256" key="2">
    <source>
        <dbReference type="ARBA" id="ARBA00022490"/>
    </source>
</evidence>
<reference evidence="9" key="2">
    <citation type="submission" date="2017-05" db="UniProtKB">
        <authorList>
            <consortium name="EnsemblMetazoa"/>
        </authorList>
    </citation>
    <scope>IDENTIFICATION</scope>
</reference>
<protein>
    <submittedName>
        <fullName evidence="9">Uncharacterized protein</fullName>
    </submittedName>
</protein>
<dbReference type="OrthoDB" id="8185227at2759"/>
<dbReference type="Pfam" id="PF22595">
    <property type="entry name" value="CFAP107"/>
    <property type="match status" value="1"/>
</dbReference>
<reference evidence="10" key="1">
    <citation type="journal article" date="2010" name="Nature">
        <title>The Amphimedon queenslandica genome and the evolution of animal complexity.</title>
        <authorList>
            <person name="Srivastava M."/>
            <person name="Simakov O."/>
            <person name="Chapman J."/>
            <person name="Fahey B."/>
            <person name="Gauthier M.E."/>
            <person name="Mitros T."/>
            <person name="Richards G.S."/>
            <person name="Conaco C."/>
            <person name="Dacre M."/>
            <person name="Hellsten U."/>
            <person name="Larroux C."/>
            <person name="Putnam N.H."/>
            <person name="Stanke M."/>
            <person name="Adamska M."/>
            <person name="Darling A."/>
            <person name="Degnan S.M."/>
            <person name="Oakley T.H."/>
            <person name="Plachetzki D.C."/>
            <person name="Zhai Y."/>
            <person name="Adamski M."/>
            <person name="Calcino A."/>
            <person name="Cummins S.F."/>
            <person name="Goodstein D.M."/>
            <person name="Harris C."/>
            <person name="Jackson D.J."/>
            <person name="Leys S.P."/>
            <person name="Shu S."/>
            <person name="Woodcroft B.J."/>
            <person name="Vervoort M."/>
            <person name="Kosik K.S."/>
            <person name="Manning G."/>
            <person name="Degnan B.M."/>
            <person name="Rokhsar D.S."/>
        </authorList>
    </citation>
    <scope>NUCLEOTIDE SEQUENCE [LARGE SCALE GENOMIC DNA]</scope>
</reference>
<keyword evidence="4" id="KW-0969">Cilium</keyword>
<dbReference type="InterPro" id="IPR054709">
    <property type="entry name" value="CFAP107"/>
</dbReference>
<keyword evidence="10" id="KW-1185">Reference proteome</keyword>
<dbReference type="OMA" id="TWEMHIK"/>
<dbReference type="Proteomes" id="UP000007879">
    <property type="component" value="Unassembled WGS sequence"/>
</dbReference>
<dbReference type="PANTHER" id="PTHR31180:SF2">
    <property type="entry name" value="CILIA- AND FLAGELLA-ASSOCIATED PROTEIN 107"/>
    <property type="match status" value="1"/>
</dbReference>
<dbReference type="EnsemblMetazoa" id="Aqu2.1.25922_001">
    <property type="protein sequence ID" value="Aqu2.1.25922_001"/>
    <property type="gene ID" value="Aqu2.1.25922"/>
</dbReference>
<sequence length="221" mass="25721">MADSTCGSVLSNKWQDPGWRIEQRYSKGVLIGNWSEDRYKFEKGSEFGSSTSRQTYRGHYLKAPDPSIRLKGLIRNNGIDKEHIFIHHGKSYMRNTISLYDQTFNRGYELGERKWDGKRMAWLPEKTDHPLQGASTNFGLKEEKEEKWRKEKELESIGDFVTSNHLTYRMPPLTSYPTGRAAPHKLISSRTHPQSTNRNLKLRGMHQTLFKEVVDPKFDTN</sequence>
<proteinExistence type="predicted"/>
<evidence type="ECO:0000256" key="1">
    <source>
        <dbReference type="ARBA" id="ARBA00004611"/>
    </source>
</evidence>
<gene>
    <name evidence="9" type="primary">100633520</name>
</gene>
<evidence type="ECO:0000313" key="9">
    <source>
        <dbReference type="EnsemblMetazoa" id="Aqu2.1.25922_001"/>
    </source>
</evidence>
<comment type="function">
    <text evidence="7">Microtubule inner protein (MIP) part of the dynein-decorated doublet microtubules (DMTs) in cilia axoneme, which is required for motile cilia beating.</text>
</comment>
<organism evidence="9">
    <name type="scientific">Amphimedon queenslandica</name>
    <name type="common">Sponge</name>
    <dbReference type="NCBI Taxonomy" id="400682"/>
    <lineage>
        <taxon>Eukaryota</taxon>
        <taxon>Metazoa</taxon>
        <taxon>Porifera</taxon>
        <taxon>Demospongiae</taxon>
        <taxon>Heteroscleromorpha</taxon>
        <taxon>Haplosclerida</taxon>
        <taxon>Niphatidae</taxon>
        <taxon>Amphimedon</taxon>
    </lineage>
</organism>
<dbReference type="GO" id="GO:0030317">
    <property type="term" value="P:flagellated sperm motility"/>
    <property type="evidence" value="ECO:0007669"/>
    <property type="project" value="InterPro"/>
</dbReference>